<dbReference type="SUPFAM" id="SSF54001">
    <property type="entry name" value="Cysteine proteinases"/>
    <property type="match status" value="1"/>
</dbReference>
<dbReference type="CDD" id="cd02659">
    <property type="entry name" value="peptidase_C19C"/>
    <property type="match status" value="1"/>
</dbReference>
<dbReference type="InterPro" id="IPR002083">
    <property type="entry name" value="MATH/TRAF_dom"/>
</dbReference>
<dbReference type="InterPro" id="IPR008974">
    <property type="entry name" value="TRAF-like"/>
</dbReference>
<evidence type="ECO:0000256" key="1">
    <source>
        <dbReference type="ARBA" id="ARBA00000707"/>
    </source>
</evidence>
<comment type="subcellular location">
    <subcellularLocation>
        <location evidence="2">Nucleus</location>
    </subcellularLocation>
</comment>
<evidence type="ECO:0000256" key="9">
    <source>
        <dbReference type="ARBA" id="ARBA00023242"/>
    </source>
</evidence>
<dbReference type="GeneID" id="63784581"/>
<dbReference type="GO" id="GO:0005829">
    <property type="term" value="C:cytosol"/>
    <property type="evidence" value="ECO:0007669"/>
    <property type="project" value="TreeGrafter"/>
</dbReference>
<dbReference type="PROSITE" id="PS50235">
    <property type="entry name" value="USP_3"/>
    <property type="match status" value="1"/>
</dbReference>
<dbReference type="AlphaFoldDB" id="A0A1Y2F557"/>
<evidence type="ECO:0000313" key="12">
    <source>
        <dbReference type="EMBL" id="ORY78999.1"/>
    </source>
</evidence>
<dbReference type="GO" id="GO:0140492">
    <property type="term" value="F:metal-dependent deubiquitinase activity"/>
    <property type="evidence" value="ECO:0007669"/>
    <property type="project" value="UniProtKB-ARBA"/>
</dbReference>
<dbReference type="InterPro" id="IPR050164">
    <property type="entry name" value="Peptidase_C19"/>
</dbReference>
<dbReference type="EMBL" id="MCFI01000016">
    <property type="protein sequence ID" value="ORY78999.1"/>
    <property type="molecule type" value="Genomic_DNA"/>
</dbReference>
<dbReference type="FunFam" id="3.90.70.10:FF:000005">
    <property type="entry name" value="Ubiquitin carboxyl-terminal hydrolase 7"/>
    <property type="match status" value="1"/>
</dbReference>
<gene>
    <name evidence="12" type="ORF">BCR37DRAFT_350148</name>
</gene>
<keyword evidence="13" id="KW-1185">Reference proteome</keyword>
<dbReference type="SMART" id="SM00061">
    <property type="entry name" value="MATH"/>
    <property type="match status" value="1"/>
</dbReference>
<accession>A0A1Y2F557</accession>
<dbReference type="EC" id="3.4.19.12" evidence="4"/>
<dbReference type="Pfam" id="PF00443">
    <property type="entry name" value="UCH"/>
    <property type="match status" value="1"/>
</dbReference>
<dbReference type="OrthoDB" id="289038at2759"/>
<evidence type="ECO:0000256" key="4">
    <source>
        <dbReference type="ARBA" id="ARBA00012759"/>
    </source>
</evidence>
<proteinExistence type="inferred from homology"/>
<feature type="domain" description="USP" evidence="11">
    <location>
        <begin position="172"/>
        <end position="488"/>
    </location>
</feature>
<name>A0A1Y2F557_PROLT</name>
<dbReference type="OMA" id="HTAHHRF"/>
<feature type="domain" description="MATH" evidence="10">
    <location>
        <begin position="12"/>
        <end position="146"/>
    </location>
</feature>
<evidence type="ECO:0000259" key="11">
    <source>
        <dbReference type="PROSITE" id="PS50235"/>
    </source>
</evidence>
<dbReference type="InterPro" id="IPR029346">
    <property type="entry name" value="USP_C"/>
</dbReference>
<evidence type="ECO:0000256" key="8">
    <source>
        <dbReference type="ARBA" id="ARBA00022807"/>
    </source>
</evidence>
<evidence type="ECO:0000256" key="6">
    <source>
        <dbReference type="ARBA" id="ARBA00022786"/>
    </source>
</evidence>
<dbReference type="InterPro" id="IPR001394">
    <property type="entry name" value="Peptidase_C19_UCH"/>
</dbReference>
<dbReference type="PROSITE" id="PS50144">
    <property type="entry name" value="MATH"/>
    <property type="match status" value="1"/>
</dbReference>
<evidence type="ECO:0000256" key="3">
    <source>
        <dbReference type="ARBA" id="ARBA00009085"/>
    </source>
</evidence>
<dbReference type="GO" id="GO:0031647">
    <property type="term" value="P:regulation of protein stability"/>
    <property type="evidence" value="ECO:0007669"/>
    <property type="project" value="TreeGrafter"/>
</dbReference>
<dbReference type="SUPFAM" id="SSF49599">
    <property type="entry name" value="TRAF domain-like"/>
    <property type="match status" value="1"/>
</dbReference>
<keyword evidence="8" id="KW-0788">Thiol protease</keyword>
<dbReference type="PANTHER" id="PTHR24006">
    <property type="entry name" value="UBIQUITIN CARBOXYL-TERMINAL HYDROLASE"/>
    <property type="match status" value="1"/>
</dbReference>
<sequence>MHPLEDFEILATEAFDWHIEDWRALEKRALSPIFECGGYQWRILLFPSGNTIPDCCAGYLECMDGSSPVEGQESPDWACCAQFSIVLWNRNDPTIHQAHVASHRFTPEEADWGFSRLYDLRKLAYPHDDRDRPIVEGGETMISAYVKIVKDPTGVLWHNFNNYDSKKATGHVGLKNQGATCYMNSLLQSLYFTNYFRKAVYQIPTENDDPKNSIALALQRIFYQMEKSNEAASTSELTQSFGWSSLDAFMQHDVQEFNRVLQDNLEGKMKKTAAENALSRLFVGKMKSYIKCVNVDYESAREEEFWDIQLNVKGMKNLKESFADYVQVETLDGDNKYFAEGFGLQDAKKGVIFQDFPPVLHLQLKRFEYDMERDAMVKINDRHEFPLDIDLTEFLDETADTQADWNYKLHGVLVHSGDLHGGHYYALLKPEKDGKWYRFDDDRVTPCTLKEVLDENFGGVVAPSVRMPNRPLQGKRFMNAYMLVYIRESKLDEILGPVGESDIPAHVSARIEEEIVEEARRRKEREEMHLYLWIKTVTLENFKKHDGFDMVDMTDADLDQAKVYKTLTYGEYKAQVAKAHNVAVEQVRHWVMVNRQNKTIRPDTVLGPSFNDKPLIEVRDEMSIRRQEMLLYLEIINVNQVGKDLADGTPENASFMLFVKYFDVDTQTLSGLTTLHLSKNDKIEVALEKLAPLINKEPSSLRLFEEIKPGMIEPLRPKVSFAQAEIVDGDIVTVQRVVEETDRLALHKAGNFSHATEYYDFCHNKLSVTLIPRSAEQQVTEKFELTMSKKSTYEQVVSKIGEHLKVDPTHIRLSAVGVGNQPRQHFRAPSSMTLNNMLQPGYLQAPVMAIAYEVLETSLKELDSKKLLKITFLPEGLLKEVPVEILVPKTSNVEDAVNLLAAKLQLPSEQAQALRLYEAHTNKYHKHSDPAASVLGLQDYMTLYAEVLTEDDAKQNDTDKQVSVMHFQKEPSRLHGVPFVFWLRKGETWRDARIRLHRKTRYKEDDFKRIKGAIISPSSVYSKPTYLEDDEQLWDLVKMSDDVLGLDHLDKTVKPSRYGERAIKITG</sequence>
<evidence type="ECO:0000256" key="2">
    <source>
        <dbReference type="ARBA" id="ARBA00004123"/>
    </source>
</evidence>
<dbReference type="Proteomes" id="UP000193685">
    <property type="component" value="Unassembled WGS sequence"/>
</dbReference>
<dbReference type="Pfam" id="PF14533">
    <property type="entry name" value="USP7_C2"/>
    <property type="match status" value="1"/>
</dbReference>
<dbReference type="GO" id="GO:0016579">
    <property type="term" value="P:protein deubiquitination"/>
    <property type="evidence" value="ECO:0007669"/>
    <property type="project" value="InterPro"/>
</dbReference>
<evidence type="ECO:0000259" key="10">
    <source>
        <dbReference type="PROSITE" id="PS50144"/>
    </source>
</evidence>
<dbReference type="GO" id="GO:0005634">
    <property type="term" value="C:nucleus"/>
    <property type="evidence" value="ECO:0007669"/>
    <property type="project" value="UniProtKB-SubCell"/>
</dbReference>
<keyword evidence="6" id="KW-0833">Ubl conjugation pathway</keyword>
<keyword evidence="5 12" id="KW-0645">Protease</keyword>
<dbReference type="GO" id="GO:0004843">
    <property type="term" value="F:cysteine-type deubiquitinase activity"/>
    <property type="evidence" value="ECO:0007669"/>
    <property type="project" value="UniProtKB-EC"/>
</dbReference>
<evidence type="ECO:0000313" key="13">
    <source>
        <dbReference type="Proteomes" id="UP000193685"/>
    </source>
</evidence>
<dbReference type="STRING" id="56484.A0A1Y2F557"/>
<dbReference type="PROSITE" id="PS00972">
    <property type="entry name" value="USP_1"/>
    <property type="match status" value="1"/>
</dbReference>
<dbReference type="PROSITE" id="PS00973">
    <property type="entry name" value="USP_2"/>
    <property type="match status" value="1"/>
</dbReference>
<dbReference type="Gene3D" id="3.10.20.90">
    <property type="entry name" value="Phosphatidylinositol 3-kinase Catalytic Subunit, Chain A, domain 1"/>
    <property type="match status" value="2"/>
</dbReference>
<evidence type="ECO:0000256" key="5">
    <source>
        <dbReference type="ARBA" id="ARBA00022670"/>
    </source>
</evidence>
<dbReference type="InterPro" id="IPR024729">
    <property type="entry name" value="USP7_ICP0-binding_dom"/>
</dbReference>
<dbReference type="InterPro" id="IPR018200">
    <property type="entry name" value="USP_CS"/>
</dbReference>
<dbReference type="InterPro" id="IPR038765">
    <property type="entry name" value="Papain-like_cys_pep_sf"/>
</dbReference>
<protein>
    <recommendedName>
        <fullName evidence="4">ubiquitinyl hydrolase 1</fullName>
        <ecNumber evidence="4">3.4.19.12</ecNumber>
    </recommendedName>
</protein>
<keyword evidence="7" id="KW-0378">Hydrolase</keyword>
<comment type="catalytic activity">
    <reaction evidence="1">
        <text>Thiol-dependent hydrolysis of ester, thioester, amide, peptide and isopeptide bonds formed by the C-terminal Gly of ubiquitin (a 76-residue protein attached to proteins as an intracellular targeting signal).</text>
        <dbReference type="EC" id="3.4.19.12"/>
    </reaction>
</comment>
<dbReference type="GO" id="GO:0004175">
    <property type="term" value="F:endopeptidase activity"/>
    <property type="evidence" value="ECO:0007669"/>
    <property type="project" value="UniProtKB-ARBA"/>
</dbReference>
<reference evidence="12 13" key="1">
    <citation type="submission" date="2016-07" db="EMBL/GenBank/DDBJ databases">
        <title>Pervasive Adenine N6-methylation of Active Genes in Fungi.</title>
        <authorList>
            <consortium name="DOE Joint Genome Institute"/>
            <person name="Mondo S.J."/>
            <person name="Dannebaum R.O."/>
            <person name="Kuo R.C."/>
            <person name="Labutti K."/>
            <person name="Haridas S."/>
            <person name="Kuo A."/>
            <person name="Salamov A."/>
            <person name="Ahrendt S.R."/>
            <person name="Lipzen A."/>
            <person name="Sullivan W."/>
            <person name="Andreopoulos W.B."/>
            <person name="Clum A."/>
            <person name="Lindquist E."/>
            <person name="Daum C."/>
            <person name="Ramamoorthy G.K."/>
            <person name="Gryganskyi A."/>
            <person name="Culley D."/>
            <person name="Magnuson J.K."/>
            <person name="James T.Y."/>
            <person name="O'Malley M.A."/>
            <person name="Stajich J.E."/>
            <person name="Spatafora J.W."/>
            <person name="Visel A."/>
            <person name="Grigoriev I.V."/>
        </authorList>
    </citation>
    <scope>NUCLEOTIDE SEQUENCE [LARGE SCALE GENOMIC DNA]</scope>
    <source>
        <strain evidence="12 13">12-1054</strain>
    </source>
</reference>
<dbReference type="Gene3D" id="2.60.210.10">
    <property type="entry name" value="Apoptosis, Tumor Necrosis Factor Receptor Associated Protein 2, Chain A"/>
    <property type="match status" value="1"/>
</dbReference>
<dbReference type="GO" id="GO:0006508">
    <property type="term" value="P:proteolysis"/>
    <property type="evidence" value="ECO:0007669"/>
    <property type="project" value="UniProtKB-KW"/>
</dbReference>
<organism evidence="12 13">
    <name type="scientific">Protomyces lactucae-debilis</name>
    <dbReference type="NCBI Taxonomy" id="2754530"/>
    <lineage>
        <taxon>Eukaryota</taxon>
        <taxon>Fungi</taxon>
        <taxon>Dikarya</taxon>
        <taxon>Ascomycota</taxon>
        <taxon>Taphrinomycotina</taxon>
        <taxon>Taphrinomycetes</taxon>
        <taxon>Taphrinales</taxon>
        <taxon>Protomycetaceae</taxon>
        <taxon>Protomyces</taxon>
    </lineage>
</organism>
<dbReference type="PANTHER" id="PTHR24006:SF644">
    <property type="entry name" value="UBIQUITIN CARBOXYL-TERMINAL HYDROLASE 7"/>
    <property type="match status" value="1"/>
</dbReference>
<dbReference type="Pfam" id="PF22486">
    <property type="entry name" value="MATH_2"/>
    <property type="match status" value="1"/>
</dbReference>
<keyword evidence="9" id="KW-0539">Nucleus</keyword>
<comment type="similarity">
    <text evidence="3">Belongs to the peptidase C19 family.</text>
</comment>
<evidence type="ECO:0000256" key="7">
    <source>
        <dbReference type="ARBA" id="ARBA00022801"/>
    </source>
</evidence>
<dbReference type="Pfam" id="PF12436">
    <property type="entry name" value="USP7_ICP0_bdg"/>
    <property type="match status" value="1"/>
</dbReference>
<dbReference type="Gene3D" id="3.90.70.10">
    <property type="entry name" value="Cysteine proteinases"/>
    <property type="match status" value="1"/>
</dbReference>
<comment type="caution">
    <text evidence="12">The sequence shown here is derived from an EMBL/GenBank/DDBJ whole genome shotgun (WGS) entry which is preliminary data.</text>
</comment>
<dbReference type="RefSeq" id="XP_040723631.1">
    <property type="nucleotide sequence ID" value="XM_040867982.1"/>
</dbReference>
<dbReference type="InterPro" id="IPR028889">
    <property type="entry name" value="USP"/>
</dbReference>